<dbReference type="AlphaFoldDB" id="A0A2P2QK27"/>
<sequence>MQTNLIKIYAYAFSFLLIYCQLLSLFLVMESYWLGIDTVYFVQTPCSYFTTDI</sequence>
<keyword evidence="1" id="KW-0812">Transmembrane</keyword>
<feature type="transmembrane region" description="Helical" evidence="1">
    <location>
        <begin position="6"/>
        <end position="28"/>
    </location>
</feature>
<keyword evidence="1" id="KW-0472">Membrane</keyword>
<proteinExistence type="predicted"/>
<keyword evidence="1" id="KW-1133">Transmembrane helix</keyword>
<reference evidence="2" key="1">
    <citation type="submission" date="2018-02" db="EMBL/GenBank/DDBJ databases">
        <title>Rhizophora mucronata_Transcriptome.</title>
        <authorList>
            <person name="Meera S.P."/>
            <person name="Sreeshan A."/>
            <person name="Augustine A."/>
        </authorList>
    </citation>
    <scope>NUCLEOTIDE SEQUENCE</scope>
    <source>
        <tissue evidence="2">Leaf</tissue>
    </source>
</reference>
<name>A0A2P2QK27_RHIMU</name>
<accession>A0A2P2QK27</accession>
<organism evidence="2">
    <name type="scientific">Rhizophora mucronata</name>
    <name type="common">Asiatic mangrove</name>
    <dbReference type="NCBI Taxonomy" id="61149"/>
    <lineage>
        <taxon>Eukaryota</taxon>
        <taxon>Viridiplantae</taxon>
        <taxon>Streptophyta</taxon>
        <taxon>Embryophyta</taxon>
        <taxon>Tracheophyta</taxon>
        <taxon>Spermatophyta</taxon>
        <taxon>Magnoliopsida</taxon>
        <taxon>eudicotyledons</taxon>
        <taxon>Gunneridae</taxon>
        <taxon>Pentapetalae</taxon>
        <taxon>rosids</taxon>
        <taxon>fabids</taxon>
        <taxon>Malpighiales</taxon>
        <taxon>Rhizophoraceae</taxon>
        <taxon>Rhizophora</taxon>
    </lineage>
</organism>
<evidence type="ECO:0000256" key="1">
    <source>
        <dbReference type="SAM" id="Phobius"/>
    </source>
</evidence>
<dbReference type="EMBL" id="GGEC01086781">
    <property type="protein sequence ID" value="MBX67265.1"/>
    <property type="molecule type" value="Transcribed_RNA"/>
</dbReference>
<protein>
    <submittedName>
        <fullName evidence="2">Uncharacterized protein</fullName>
    </submittedName>
</protein>
<evidence type="ECO:0000313" key="2">
    <source>
        <dbReference type="EMBL" id="MBX67265.1"/>
    </source>
</evidence>